<comment type="caution">
    <text evidence="2">The sequence shown here is derived from an EMBL/GenBank/DDBJ whole genome shotgun (WGS) entry which is preliminary data.</text>
</comment>
<sequence length="67" mass="7189">MEIDTPSMILSFVATTVTAAALWEAHRSRRAAEEARRSAEEAATRVARPAPGPEPAAEVSKVTVAWL</sequence>
<accession>A0A840PHJ1</accession>
<evidence type="ECO:0000313" key="2">
    <source>
        <dbReference type="EMBL" id="MBB5138306.1"/>
    </source>
</evidence>
<protein>
    <submittedName>
        <fullName evidence="2">Uncharacterized protein</fullName>
    </submittedName>
</protein>
<feature type="region of interest" description="Disordered" evidence="1">
    <location>
        <begin position="33"/>
        <end position="67"/>
    </location>
</feature>
<dbReference type="AlphaFoldDB" id="A0A840PHJ1"/>
<keyword evidence="3" id="KW-1185">Reference proteome</keyword>
<organism evidence="2 3">
    <name type="scientific">Thermocatellispora tengchongensis</name>
    <dbReference type="NCBI Taxonomy" id="1073253"/>
    <lineage>
        <taxon>Bacteria</taxon>
        <taxon>Bacillati</taxon>
        <taxon>Actinomycetota</taxon>
        <taxon>Actinomycetes</taxon>
        <taxon>Streptosporangiales</taxon>
        <taxon>Streptosporangiaceae</taxon>
        <taxon>Thermocatellispora</taxon>
    </lineage>
</organism>
<reference evidence="2 3" key="1">
    <citation type="submission" date="2020-08" db="EMBL/GenBank/DDBJ databases">
        <title>Genomic Encyclopedia of Type Strains, Phase IV (KMG-IV): sequencing the most valuable type-strain genomes for metagenomic binning, comparative biology and taxonomic classification.</title>
        <authorList>
            <person name="Goeker M."/>
        </authorList>
    </citation>
    <scope>NUCLEOTIDE SEQUENCE [LARGE SCALE GENOMIC DNA]</scope>
    <source>
        <strain evidence="2 3">DSM 45615</strain>
    </source>
</reference>
<dbReference type="EMBL" id="JACHGN010000022">
    <property type="protein sequence ID" value="MBB5138306.1"/>
    <property type="molecule type" value="Genomic_DNA"/>
</dbReference>
<evidence type="ECO:0000313" key="3">
    <source>
        <dbReference type="Proteomes" id="UP000578449"/>
    </source>
</evidence>
<dbReference type="Proteomes" id="UP000578449">
    <property type="component" value="Unassembled WGS sequence"/>
</dbReference>
<evidence type="ECO:0000256" key="1">
    <source>
        <dbReference type="SAM" id="MobiDB-lite"/>
    </source>
</evidence>
<proteinExistence type="predicted"/>
<gene>
    <name evidence="2" type="ORF">HNP84_008059</name>
</gene>
<name>A0A840PHJ1_9ACTN</name>
<dbReference type="RefSeq" id="WP_185055178.1">
    <property type="nucleotide sequence ID" value="NZ_BAABIX010000018.1"/>
</dbReference>
<feature type="compositionally biased region" description="Low complexity" evidence="1">
    <location>
        <begin position="44"/>
        <end position="59"/>
    </location>
</feature>
<feature type="compositionally biased region" description="Basic and acidic residues" evidence="1">
    <location>
        <begin position="33"/>
        <end position="43"/>
    </location>
</feature>